<dbReference type="PANTHER" id="PTHR43840:SF15">
    <property type="entry name" value="MITOCHONDRIAL METAL TRANSPORTER 1-RELATED"/>
    <property type="match status" value="1"/>
</dbReference>
<feature type="transmembrane region" description="Helical" evidence="7">
    <location>
        <begin position="40"/>
        <end position="61"/>
    </location>
</feature>
<dbReference type="InterPro" id="IPR036105">
    <property type="entry name" value="DiNase_FeMo-co_biosyn_sf"/>
</dbReference>
<evidence type="ECO:0000256" key="6">
    <source>
        <dbReference type="ARBA" id="ARBA00023136"/>
    </source>
</evidence>
<evidence type="ECO:0000256" key="4">
    <source>
        <dbReference type="ARBA" id="ARBA00022692"/>
    </source>
</evidence>
<evidence type="ECO:0000256" key="1">
    <source>
        <dbReference type="ARBA" id="ARBA00004141"/>
    </source>
</evidence>
<name>Q8TP38_METAC</name>
<dbReference type="InterPro" id="IPR058533">
    <property type="entry name" value="Cation_efflux_TM"/>
</dbReference>
<dbReference type="Gene3D" id="3.30.420.130">
    <property type="entry name" value="Dinitrogenase iron-molybdenum cofactor biosynthesis domain"/>
    <property type="match status" value="1"/>
</dbReference>
<dbReference type="InterPro" id="IPR033913">
    <property type="entry name" value="MTH1175_dom"/>
</dbReference>
<reference evidence="11 12" key="1">
    <citation type="journal article" date="2002" name="Genome Res.">
        <title>The genome of Methanosarcina acetivorans reveals extensive metabolic and physiological diversity.</title>
        <authorList>
            <person name="Galagan J.E."/>
            <person name="Nusbaum C."/>
            <person name="Roy A."/>
            <person name="Endrizzi M.G."/>
            <person name="Macdonald P."/>
            <person name="FitzHugh W."/>
            <person name="Calvo S."/>
            <person name="Engels R."/>
            <person name="Smirnov S."/>
            <person name="Atnoor D."/>
            <person name="Brown A."/>
            <person name="Allen N."/>
            <person name="Naylor J."/>
            <person name="Stange-Thomann N."/>
            <person name="DeArellano K."/>
            <person name="Johnson R."/>
            <person name="Linton L."/>
            <person name="McEwan P."/>
            <person name="McKernan K."/>
            <person name="Talamas J."/>
            <person name="Tirrell A."/>
            <person name="Ye W."/>
            <person name="Zimmer A."/>
            <person name="Barber R.D."/>
            <person name="Cann I."/>
            <person name="Graham D.E."/>
            <person name="Grahame D.A."/>
            <person name="Guss A."/>
            <person name="Hedderich R."/>
            <person name="Ingram-Smith C."/>
            <person name="Kuettner C.H."/>
            <person name="Krzycki J.A."/>
            <person name="Leigh J.A."/>
            <person name="Li W."/>
            <person name="Liu J."/>
            <person name="Mukhopadhyay B."/>
            <person name="Reeve J.N."/>
            <person name="Smith K."/>
            <person name="Springer T.A."/>
            <person name="Umayam L.A."/>
            <person name="White O."/>
            <person name="White R.H."/>
            <person name="de Macario E.C."/>
            <person name="Ferry J.G."/>
            <person name="Jarrell K.F."/>
            <person name="Jing H."/>
            <person name="Macario A.J.L."/>
            <person name="Paulsen I."/>
            <person name="Pritchett M."/>
            <person name="Sowers K.R."/>
            <person name="Swanson R.V."/>
            <person name="Zinder S.H."/>
            <person name="Lander E."/>
            <person name="Metcalf W.W."/>
            <person name="Birren B."/>
        </authorList>
    </citation>
    <scope>NUCLEOTIDE SEQUENCE [LARGE SCALE GENOMIC DNA]</scope>
    <source>
        <strain evidence="12">ATCC 35395 / DSM 2834 / JCM 12185 / C2A</strain>
    </source>
</reference>
<dbReference type="Pfam" id="PF16916">
    <property type="entry name" value="ZT_dimer"/>
    <property type="match status" value="1"/>
</dbReference>
<feature type="domain" description="Cation efflux protein cytoplasmic" evidence="10">
    <location>
        <begin position="211"/>
        <end position="289"/>
    </location>
</feature>
<evidence type="ECO:0000256" key="2">
    <source>
        <dbReference type="ARBA" id="ARBA00008114"/>
    </source>
</evidence>
<dbReference type="STRING" id="188937.MA_2085"/>
<dbReference type="Gene3D" id="1.20.1510.10">
    <property type="entry name" value="Cation efflux protein transmembrane domain"/>
    <property type="match status" value="1"/>
</dbReference>
<feature type="transmembrane region" description="Helical" evidence="7">
    <location>
        <begin position="112"/>
        <end position="132"/>
    </location>
</feature>
<evidence type="ECO:0000259" key="8">
    <source>
        <dbReference type="Pfam" id="PF01545"/>
    </source>
</evidence>
<dbReference type="EnsemblBacteria" id="AAM05485">
    <property type="protein sequence ID" value="AAM05485"/>
    <property type="gene ID" value="MA_2085"/>
</dbReference>
<dbReference type="InterPro" id="IPR036837">
    <property type="entry name" value="Cation_efflux_CTD_sf"/>
</dbReference>
<dbReference type="SUPFAM" id="SSF53146">
    <property type="entry name" value="Nitrogenase accessory factor-like"/>
    <property type="match status" value="1"/>
</dbReference>
<dbReference type="HOGENOM" id="CLU_013430_3_3_2"/>
<dbReference type="EMBL" id="AE010299">
    <property type="protein sequence ID" value="AAM05485.1"/>
    <property type="molecule type" value="Genomic_DNA"/>
</dbReference>
<feature type="transmembrane region" description="Helical" evidence="7">
    <location>
        <begin position="16"/>
        <end position="34"/>
    </location>
</feature>
<dbReference type="InterPro" id="IPR003731">
    <property type="entry name" value="Di-Nase_FeMo-co_biosynth"/>
</dbReference>
<dbReference type="NCBIfam" id="TIGR01297">
    <property type="entry name" value="CDF"/>
    <property type="match status" value="1"/>
</dbReference>
<feature type="transmembrane region" description="Helical" evidence="7">
    <location>
        <begin position="82"/>
        <end position="100"/>
    </location>
</feature>
<keyword evidence="3" id="KW-0813">Transport</keyword>
<keyword evidence="5 7" id="KW-1133">Transmembrane helix</keyword>
<dbReference type="InterPro" id="IPR027470">
    <property type="entry name" value="Cation_efflux_CTD"/>
</dbReference>
<comment type="subcellular location">
    <subcellularLocation>
        <location evidence="1">Membrane</location>
        <topology evidence="1">Multi-pass membrane protein</topology>
    </subcellularLocation>
</comment>
<dbReference type="SUPFAM" id="SSF160240">
    <property type="entry name" value="Cation efflux protein cytoplasmic domain-like"/>
    <property type="match status" value="1"/>
</dbReference>
<proteinExistence type="inferred from homology"/>
<keyword evidence="6 7" id="KW-0472">Membrane</keyword>
<dbReference type="InterPro" id="IPR050291">
    <property type="entry name" value="CDF_Transporter"/>
</dbReference>
<comment type="similarity">
    <text evidence="2">Belongs to the cation diffusion facilitator (CDF) transporter (TC 2.A.4) family.</text>
</comment>
<evidence type="ECO:0000256" key="7">
    <source>
        <dbReference type="SAM" id="Phobius"/>
    </source>
</evidence>
<keyword evidence="12" id="KW-1185">Reference proteome</keyword>
<dbReference type="InParanoid" id="Q8TP38"/>
<sequence>MAVQENLLLGAKASKNATLTLVFLSILKGVVGFYSGSASLIADAIHTSLDIFTSLAVWIGLKLSMRGSEEKFPYGYYKADNLVSLFVSIIILFSGVELVREALLNIASPVEIKLQGIALGTAVFSVIAMYALSQYKFKVGKQIDSQALIADALHSYTDVFSSLIVAITIIGSLLGVLWLDSAGVLVISLMIFKLGIGMAKDSILTLMDAWLDKDSIERIRQNVGSIQGVKTVDEIRLRKSGLVVFGEIEIEIEGDASLKRVEMLFEEIEKTVKNEVKNLEHLVVNVKPEKISVMKIAVPVLMQEGLHSKVSRHFSKAPYFIFIELENNDIISWDVSENPAAGLEKKKGLKAAEFLKDQGVNVLIAGEIGEAPFHTLRDNFVKLLQMPEEIEDVEQVVKKVSELNTLTAPTE</sequence>
<evidence type="ECO:0000256" key="3">
    <source>
        <dbReference type="ARBA" id="ARBA00022448"/>
    </source>
</evidence>
<feature type="transmembrane region" description="Helical" evidence="7">
    <location>
        <begin position="153"/>
        <end position="179"/>
    </location>
</feature>
<feature type="domain" description="Dinitrogenase iron-molybdenum cofactor biosynthesis" evidence="9">
    <location>
        <begin position="307"/>
        <end position="400"/>
    </location>
</feature>
<dbReference type="Proteomes" id="UP000002487">
    <property type="component" value="Chromosome"/>
</dbReference>
<dbReference type="Pfam" id="PF01545">
    <property type="entry name" value="Cation_efflux"/>
    <property type="match status" value="1"/>
</dbReference>
<dbReference type="Pfam" id="PF02579">
    <property type="entry name" value="Nitro_FeMo-Co"/>
    <property type="match status" value="1"/>
</dbReference>
<dbReference type="SUPFAM" id="SSF161111">
    <property type="entry name" value="Cation efflux protein transmembrane domain-like"/>
    <property type="match status" value="1"/>
</dbReference>
<dbReference type="GO" id="GO:0008324">
    <property type="term" value="F:monoatomic cation transmembrane transporter activity"/>
    <property type="evidence" value="ECO:0000318"/>
    <property type="project" value="GO_Central"/>
</dbReference>
<feature type="domain" description="Cation efflux protein transmembrane" evidence="8">
    <location>
        <begin position="19"/>
        <end position="207"/>
    </location>
</feature>
<accession>Q8TP38</accession>
<dbReference type="InterPro" id="IPR027469">
    <property type="entry name" value="Cation_efflux_TMD_sf"/>
</dbReference>
<dbReference type="InterPro" id="IPR002524">
    <property type="entry name" value="Cation_efflux"/>
</dbReference>
<dbReference type="FunFam" id="1.20.1510.10:FF:000006">
    <property type="entry name" value="Divalent cation efflux transporter"/>
    <property type="match status" value="1"/>
</dbReference>
<dbReference type="GO" id="GO:0016020">
    <property type="term" value="C:membrane"/>
    <property type="evidence" value="ECO:0000318"/>
    <property type="project" value="GO_Central"/>
</dbReference>
<evidence type="ECO:0000256" key="5">
    <source>
        <dbReference type="ARBA" id="ARBA00022989"/>
    </source>
</evidence>
<dbReference type="PhylomeDB" id="Q8TP38"/>
<protein>
    <submittedName>
        <fullName evidence="11">Cation efflux system protein</fullName>
    </submittedName>
</protein>
<keyword evidence="4 7" id="KW-0812">Transmembrane</keyword>
<dbReference type="OrthoDB" id="8907at2157"/>
<dbReference type="PANTHER" id="PTHR43840">
    <property type="entry name" value="MITOCHONDRIAL METAL TRANSPORTER 1-RELATED"/>
    <property type="match status" value="1"/>
</dbReference>
<evidence type="ECO:0000313" key="11">
    <source>
        <dbReference type="EMBL" id="AAM05485.1"/>
    </source>
</evidence>
<dbReference type="AlphaFoldDB" id="Q8TP38"/>
<gene>
    <name evidence="11" type="ordered locus">MA_2085</name>
</gene>
<dbReference type="KEGG" id="mac:MA_2085"/>
<evidence type="ECO:0000259" key="10">
    <source>
        <dbReference type="Pfam" id="PF16916"/>
    </source>
</evidence>
<dbReference type="CDD" id="cd00851">
    <property type="entry name" value="MTH1175"/>
    <property type="match status" value="1"/>
</dbReference>
<evidence type="ECO:0000259" key="9">
    <source>
        <dbReference type="Pfam" id="PF02579"/>
    </source>
</evidence>
<evidence type="ECO:0000313" key="12">
    <source>
        <dbReference type="Proteomes" id="UP000002487"/>
    </source>
</evidence>
<organism evidence="11 12">
    <name type="scientific">Methanosarcina acetivorans (strain ATCC 35395 / DSM 2834 / JCM 12185 / C2A)</name>
    <dbReference type="NCBI Taxonomy" id="188937"/>
    <lineage>
        <taxon>Archaea</taxon>
        <taxon>Methanobacteriati</taxon>
        <taxon>Methanobacteriota</taxon>
        <taxon>Stenosarchaea group</taxon>
        <taxon>Methanomicrobia</taxon>
        <taxon>Methanosarcinales</taxon>
        <taxon>Methanosarcinaceae</taxon>
        <taxon>Methanosarcina</taxon>
    </lineage>
</organism>
<dbReference type="Gene3D" id="3.30.70.1350">
    <property type="entry name" value="Cation efflux protein, cytoplasmic domain"/>
    <property type="match status" value="1"/>
</dbReference>